<feature type="domain" description="HAT C-terminal dimerisation" evidence="1">
    <location>
        <begin position="548"/>
        <end position="598"/>
    </location>
</feature>
<dbReference type="AlphaFoldDB" id="A0A7D9J3A0"/>
<dbReference type="InterPro" id="IPR008906">
    <property type="entry name" value="HATC_C_dom"/>
</dbReference>
<dbReference type="Pfam" id="PF05699">
    <property type="entry name" value="Dimer_Tnp_hAT"/>
    <property type="match status" value="1"/>
</dbReference>
<dbReference type="Proteomes" id="UP001152795">
    <property type="component" value="Unassembled WGS sequence"/>
</dbReference>
<comment type="caution">
    <text evidence="3">The sequence shown here is derived from an EMBL/GenBank/DDBJ whole genome shotgun (WGS) entry which is preliminary data.</text>
</comment>
<dbReference type="PANTHER" id="PTHR46289">
    <property type="entry name" value="52 KDA REPRESSOR OF THE INHIBITOR OF THE PROTEIN KINASE-LIKE PROTEIN-RELATED"/>
    <property type="match status" value="1"/>
</dbReference>
<evidence type="ECO:0000259" key="1">
    <source>
        <dbReference type="Pfam" id="PF05699"/>
    </source>
</evidence>
<keyword evidence="4" id="KW-1185">Reference proteome</keyword>
<dbReference type="Pfam" id="PF14291">
    <property type="entry name" value="DUF4371"/>
    <property type="match status" value="1"/>
</dbReference>
<dbReference type="PANTHER" id="PTHR46289:SF16">
    <property type="entry name" value="52 KDA REPRESSOR OF THE INHIBITOR OF THE PROTEIN KINASE"/>
    <property type="match status" value="1"/>
</dbReference>
<organism evidence="3 4">
    <name type="scientific">Paramuricea clavata</name>
    <name type="common">Red gorgonian</name>
    <name type="synonym">Violescent sea-whip</name>
    <dbReference type="NCBI Taxonomy" id="317549"/>
    <lineage>
        <taxon>Eukaryota</taxon>
        <taxon>Metazoa</taxon>
        <taxon>Cnidaria</taxon>
        <taxon>Anthozoa</taxon>
        <taxon>Octocorallia</taxon>
        <taxon>Malacalcyonacea</taxon>
        <taxon>Plexauridae</taxon>
        <taxon>Paramuricea</taxon>
    </lineage>
</organism>
<proteinExistence type="predicted"/>
<name>A0A7D9J3A0_PARCT</name>
<evidence type="ECO:0000313" key="4">
    <source>
        <dbReference type="Proteomes" id="UP001152795"/>
    </source>
</evidence>
<dbReference type="InterPro" id="IPR012337">
    <property type="entry name" value="RNaseH-like_sf"/>
</dbReference>
<dbReference type="GO" id="GO:0046983">
    <property type="term" value="F:protein dimerization activity"/>
    <property type="evidence" value="ECO:0007669"/>
    <property type="project" value="InterPro"/>
</dbReference>
<accession>A0A7D9J3A0</accession>
<gene>
    <name evidence="3" type="ORF">PACLA_8A024528</name>
</gene>
<evidence type="ECO:0000313" key="3">
    <source>
        <dbReference type="EMBL" id="CAB4020978.1"/>
    </source>
</evidence>
<protein>
    <submittedName>
        <fullName evidence="3">52 kDa repressor of the inhibitor of the kinase-like</fullName>
    </submittedName>
</protein>
<dbReference type="OrthoDB" id="6020028at2759"/>
<sequence>MSGKAQPIEVILDTNLKKEIEENRKKLASIVDSVIFCGHLGLPLRGHRDDSKYHPEVGNYSTGGVGNFVESLNFRVRAGDKVLEDHLKNCGKNKSYISKTSQNKIIKCCGQVISEQIIQDIKASKFYSIIADEAADSSHKEQMSLVLRFVDIDINIREEFIAFLQCRWGLTGEQLAKLILEALNNLTLSIDDCRGQGYDGAGAVAGHINGLSANILRINEKALYTHCYSHRLNLAVCDSLTVVEVNTMMKHVKEVSHFINISQTRNMPFEEIVRNYPERESQKKRLVDVCRTRWVERIAGLDTFIELFVPLYDTLKEMKDNVEGSYRPNLVTDASHFYDLVAQFEFIVALIISHNILDRLFPVTLLLQGKSIDIMDGIHLINTMKNDFINYRNSIDSFHDAWYAEALDLAEKVNIEESKPRTVGRQTTRSNPPYKSISEYYKRTISIPFVDHINSALQHRFDTYSVNVYKGLSIVPTKMMSLKENGKDWRDEFKVVANFYIDDLPYPLALDAEMSLWTTYWETHEGLLPDNIPTTLKAVSFDGFENIKVILRILGTLPITSCECERTISALRTLKNYQRSTMVEERLNGLAMMQIHQEIVPDIEKVIDKFAVGNTRLKFT</sequence>
<dbReference type="InterPro" id="IPR052958">
    <property type="entry name" value="IFN-induced_PKR_regulator"/>
</dbReference>
<evidence type="ECO:0000259" key="2">
    <source>
        <dbReference type="Pfam" id="PF14291"/>
    </source>
</evidence>
<feature type="domain" description="DUF4371" evidence="2">
    <location>
        <begin position="22"/>
        <end position="210"/>
    </location>
</feature>
<dbReference type="EMBL" id="CACRXK020011212">
    <property type="protein sequence ID" value="CAB4020978.1"/>
    <property type="molecule type" value="Genomic_DNA"/>
</dbReference>
<dbReference type="InterPro" id="IPR025398">
    <property type="entry name" value="DUF4371"/>
</dbReference>
<reference evidence="3" key="1">
    <citation type="submission" date="2020-04" db="EMBL/GenBank/DDBJ databases">
        <authorList>
            <person name="Alioto T."/>
            <person name="Alioto T."/>
            <person name="Gomez Garrido J."/>
        </authorList>
    </citation>
    <scope>NUCLEOTIDE SEQUENCE</scope>
    <source>
        <strain evidence="3">A484AB</strain>
    </source>
</reference>
<dbReference type="SUPFAM" id="SSF53098">
    <property type="entry name" value="Ribonuclease H-like"/>
    <property type="match status" value="1"/>
</dbReference>